<gene>
    <name evidence="1" type="ORF">SAMN06296052_10317</name>
</gene>
<organism evidence="1 2">
    <name type="scientific">Pontibacter ummariensis</name>
    <dbReference type="NCBI Taxonomy" id="1610492"/>
    <lineage>
        <taxon>Bacteria</taxon>
        <taxon>Pseudomonadati</taxon>
        <taxon>Bacteroidota</taxon>
        <taxon>Cytophagia</taxon>
        <taxon>Cytophagales</taxon>
        <taxon>Hymenobacteraceae</taxon>
        <taxon>Pontibacter</taxon>
    </lineage>
</organism>
<reference evidence="2" key="1">
    <citation type="submission" date="2017-06" db="EMBL/GenBank/DDBJ databases">
        <authorList>
            <person name="Varghese N."/>
            <person name="Submissions S."/>
        </authorList>
    </citation>
    <scope>NUCLEOTIDE SEQUENCE [LARGE SCALE GENOMIC DNA]</scope>
    <source>
        <strain evidence="2">NKM1</strain>
    </source>
</reference>
<evidence type="ECO:0000313" key="1">
    <source>
        <dbReference type="EMBL" id="SNS18604.1"/>
    </source>
</evidence>
<sequence>MLVAKAAVHNQDNWFERQLLLLKILYPNKFTLGSVNKFTLTPYHQKDGLSR</sequence>
<dbReference type="AlphaFoldDB" id="A0A239CGJ5"/>
<protein>
    <submittedName>
        <fullName evidence="1">Uncharacterized protein</fullName>
    </submittedName>
</protein>
<evidence type="ECO:0000313" key="2">
    <source>
        <dbReference type="Proteomes" id="UP000198432"/>
    </source>
</evidence>
<accession>A0A239CGJ5</accession>
<keyword evidence="2" id="KW-1185">Reference proteome</keyword>
<name>A0A239CGJ5_9BACT</name>
<dbReference type="EMBL" id="FZOQ01000003">
    <property type="protein sequence ID" value="SNS18604.1"/>
    <property type="molecule type" value="Genomic_DNA"/>
</dbReference>
<dbReference type="Proteomes" id="UP000198432">
    <property type="component" value="Unassembled WGS sequence"/>
</dbReference>
<proteinExistence type="predicted"/>